<feature type="signal peptide" evidence="3">
    <location>
        <begin position="1"/>
        <end position="29"/>
    </location>
</feature>
<dbReference type="STRING" id="1869.MB27_14960"/>
<dbReference type="AlphaFoldDB" id="A0A0A6X9V0"/>
<dbReference type="Gene3D" id="2.130.10.130">
    <property type="entry name" value="Integrin alpha, N-terminal"/>
    <property type="match status" value="1"/>
</dbReference>
<evidence type="ECO:0000313" key="4">
    <source>
        <dbReference type="EMBL" id="KHD76862.1"/>
    </source>
</evidence>
<feature type="region of interest" description="Disordered" evidence="2">
    <location>
        <begin position="204"/>
        <end position="233"/>
    </location>
</feature>
<dbReference type="EMBL" id="JRTT01000015">
    <property type="protein sequence ID" value="KHD76862.1"/>
    <property type="molecule type" value="Genomic_DNA"/>
</dbReference>
<dbReference type="InterPro" id="IPR028994">
    <property type="entry name" value="Integrin_alpha_N"/>
</dbReference>
<feature type="compositionally biased region" description="Low complexity" evidence="2">
    <location>
        <begin position="204"/>
        <end position="213"/>
    </location>
</feature>
<evidence type="ECO:0000256" key="3">
    <source>
        <dbReference type="SAM" id="SignalP"/>
    </source>
</evidence>
<dbReference type="OrthoDB" id="581998at2"/>
<protein>
    <submittedName>
        <fullName evidence="4">T-cell immunomodulatory-like protein</fullName>
    </submittedName>
</protein>
<gene>
    <name evidence="4" type="ORF">MB27_14960</name>
</gene>
<evidence type="ECO:0000256" key="1">
    <source>
        <dbReference type="ARBA" id="ARBA00022729"/>
    </source>
</evidence>
<dbReference type="SUPFAM" id="SSF69318">
    <property type="entry name" value="Integrin alpha N-terminal domain"/>
    <property type="match status" value="1"/>
</dbReference>
<dbReference type="RefSeq" id="WP_043525144.1">
    <property type="nucleotide sequence ID" value="NZ_BAABKU010000019.1"/>
</dbReference>
<name>A0A0A6X9V0_ACTUT</name>
<comment type="caution">
    <text evidence="4">The sequence shown here is derived from an EMBL/GenBank/DDBJ whole genome shotgun (WGS) entry which is preliminary data.</text>
</comment>
<organism evidence="4 5">
    <name type="scientific">Actinoplanes utahensis</name>
    <dbReference type="NCBI Taxonomy" id="1869"/>
    <lineage>
        <taxon>Bacteria</taxon>
        <taxon>Bacillati</taxon>
        <taxon>Actinomycetota</taxon>
        <taxon>Actinomycetes</taxon>
        <taxon>Micromonosporales</taxon>
        <taxon>Micromonosporaceae</taxon>
        <taxon>Actinoplanes</taxon>
    </lineage>
</organism>
<keyword evidence="1 3" id="KW-0732">Signal</keyword>
<evidence type="ECO:0000313" key="5">
    <source>
        <dbReference type="Proteomes" id="UP000054537"/>
    </source>
</evidence>
<dbReference type="Proteomes" id="UP000054537">
    <property type="component" value="Unassembled WGS sequence"/>
</dbReference>
<accession>A0A0A6X9V0</accession>
<evidence type="ECO:0000256" key="2">
    <source>
        <dbReference type="SAM" id="MobiDB-lite"/>
    </source>
</evidence>
<dbReference type="eggNOG" id="COG0739">
    <property type="taxonomic scope" value="Bacteria"/>
</dbReference>
<dbReference type="PANTHER" id="PTHR46580:SF2">
    <property type="entry name" value="MAM DOMAIN-CONTAINING PROTEIN"/>
    <property type="match status" value="1"/>
</dbReference>
<dbReference type="Pfam" id="PF13517">
    <property type="entry name" value="FG-GAP_3"/>
    <property type="match status" value="1"/>
</dbReference>
<proteinExistence type="predicted"/>
<dbReference type="InterPro" id="IPR013517">
    <property type="entry name" value="FG-GAP"/>
</dbReference>
<reference evidence="4 5" key="1">
    <citation type="submission" date="2014-10" db="EMBL/GenBank/DDBJ databases">
        <title>Draft genome sequence of Actinoplanes utahensis NRRL 12052.</title>
        <authorList>
            <person name="Velasco-Bucheli B."/>
            <person name="del Cerro C."/>
            <person name="Hormigo D."/>
            <person name="Garcia J.L."/>
            <person name="Acebal C."/>
            <person name="Arroyo M."/>
            <person name="de la Mata I."/>
        </authorList>
    </citation>
    <scope>NUCLEOTIDE SEQUENCE [LARGE SCALE GENOMIC DNA]</scope>
    <source>
        <strain evidence="4 5">NRRL 12052</strain>
    </source>
</reference>
<feature type="chain" id="PRO_5039404932" evidence="3">
    <location>
        <begin position="30"/>
        <end position="512"/>
    </location>
</feature>
<dbReference type="PANTHER" id="PTHR46580">
    <property type="entry name" value="SENSOR KINASE-RELATED"/>
    <property type="match status" value="1"/>
</dbReference>
<keyword evidence="5" id="KW-1185">Reference proteome</keyword>
<dbReference type="eggNOG" id="COG3772">
    <property type="taxonomic scope" value="Bacteria"/>
</dbReference>
<sequence length="512" mass="53625">MRKPGTGRRVVSAVTLAAAVLAPAAPAQAGAAPAATRLAGNVPCQVGAVTATDREIAAQLRPSMTGPRLGSAISGDSIACARAIVAAVQARGLGPRAAVIAMTTAIAESTLRNSTVATDHDSVGLFQQRPSQGWGRVEQLVNPKYATDAFLTSMLRFYPGDRWMTADIGTVCQTVQRSAHPAAYGREAHDAGLIVSRLWYQQPASAPAGDAPAPAQPKPQPKPSATTAPTGPYQKPLVVAATQLGPLDGRHELALADWNGDKHPDLMVVKGEGTATGKTEVRIMDGATGFSALLVTATTALGATDDRHAYAVTDWNGDGRPDLMVVQKAGTTSGRTDVTVLDGASSFRQILVETSTAVPGTDDRFQFAATDWNSDGRPDLLIAQTSGTVSNRMEIQVLDGASGFQKHLVPVTATPESVSTADRVLVADFNDDRRPDPVVIRKAGTADGRTRVRVLDGANPRRSLQTADTAPGATAHLDMLITQWNDDKRPDLMMVQKTGTLSGRSELVVLGG</sequence>